<protein>
    <recommendedName>
        <fullName evidence="5">ANTAR domain-containing protein</fullName>
    </recommendedName>
</protein>
<dbReference type="InterPro" id="IPR036388">
    <property type="entry name" value="WH-like_DNA-bd_sf"/>
</dbReference>
<dbReference type="EMBL" id="LVHI01000005">
    <property type="protein sequence ID" value="OAK56291.1"/>
    <property type="molecule type" value="Genomic_DNA"/>
</dbReference>
<dbReference type="Gene3D" id="3.30.450.40">
    <property type="match status" value="1"/>
</dbReference>
<dbReference type="SUPFAM" id="SSF55781">
    <property type="entry name" value="GAF domain-like"/>
    <property type="match status" value="1"/>
</dbReference>
<proteinExistence type="predicted"/>
<evidence type="ECO:0000256" key="4">
    <source>
        <dbReference type="ARBA" id="ARBA00023163"/>
    </source>
</evidence>
<keyword evidence="1" id="KW-0808">Transferase</keyword>
<dbReference type="Gene3D" id="1.10.10.10">
    <property type="entry name" value="Winged helix-like DNA-binding domain superfamily/Winged helix DNA-binding domain"/>
    <property type="match status" value="1"/>
</dbReference>
<gene>
    <name evidence="6" type="ORF">A3K89_17365</name>
</gene>
<name>A0A177YLL7_9NOCA</name>
<keyword evidence="4" id="KW-0804">Transcription</keyword>
<evidence type="ECO:0000313" key="6">
    <source>
        <dbReference type="EMBL" id="OAK56291.1"/>
    </source>
</evidence>
<evidence type="ECO:0000256" key="3">
    <source>
        <dbReference type="ARBA" id="ARBA00023015"/>
    </source>
</evidence>
<dbReference type="InterPro" id="IPR003018">
    <property type="entry name" value="GAF"/>
</dbReference>
<accession>A0A177YLL7</accession>
<dbReference type="SMART" id="SM01012">
    <property type="entry name" value="ANTAR"/>
    <property type="match status" value="1"/>
</dbReference>
<sequence length="230" mass="24618">MPTHQLLAHVMAEASRSFFAPRSVDDTLARVTASVVGLISGADSADILMIVGKRTFSSHAPTSDLPVRLDELQEQLRGACLDAARHRPAVVVSGDLAADARWPRFGPAAAQAGINSTLSYTLYTGDDALGALNIFARELDAFTDDDVEIGLALATHAAIALYTASKNEKFEYALASRDLIGQAKGKLMERHGIDAVQAFELLSRWSQDSNVPITVLAEQIAAAGPQPRHR</sequence>
<dbReference type="Proteomes" id="UP000077519">
    <property type="component" value="Unassembled WGS sequence"/>
</dbReference>
<keyword evidence="3" id="KW-0805">Transcription regulation</keyword>
<dbReference type="InterPro" id="IPR005561">
    <property type="entry name" value="ANTAR"/>
</dbReference>
<dbReference type="SUPFAM" id="SSF52172">
    <property type="entry name" value="CheY-like"/>
    <property type="match status" value="1"/>
</dbReference>
<dbReference type="PROSITE" id="PS50921">
    <property type="entry name" value="ANTAR"/>
    <property type="match status" value="1"/>
</dbReference>
<dbReference type="GO" id="GO:0003723">
    <property type="term" value="F:RNA binding"/>
    <property type="evidence" value="ECO:0007669"/>
    <property type="project" value="InterPro"/>
</dbReference>
<dbReference type="AlphaFoldDB" id="A0A177YLL7"/>
<evidence type="ECO:0000256" key="1">
    <source>
        <dbReference type="ARBA" id="ARBA00022679"/>
    </source>
</evidence>
<feature type="domain" description="ANTAR" evidence="5">
    <location>
        <begin position="160"/>
        <end position="221"/>
    </location>
</feature>
<dbReference type="SMART" id="SM00065">
    <property type="entry name" value="GAF"/>
    <property type="match status" value="1"/>
</dbReference>
<dbReference type="PIRSF" id="PIRSF036625">
    <property type="entry name" value="GAF_ANTAR"/>
    <property type="match status" value="1"/>
</dbReference>
<dbReference type="InterPro" id="IPR011006">
    <property type="entry name" value="CheY-like_superfamily"/>
</dbReference>
<dbReference type="GO" id="GO:0016301">
    <property type="term" value="F:kinase activity"/>
    <property type="evidence" value="ECO:0007669"/>
    <property type="project" value="UniProtKB-KW"/>
</dbReference>
<keyword evidence="2" id="KW-0418">Kinase</keyword>
<reference evidence="6 7" key="1">
    <citation type="submission" date="2016-03" db="EMBL/GenBank/DDBJ databases">
        <title>Genome sequence of Rhodococcus kyotonensis KB10.</title>
        <authorList>
            <person name="Jeong H."/>
            <person name="Hong C.E."/>
            <person name="Jo S.H."/>
            <person name="Park J.M."/>
        </authorList>
    </citation>
    <scope>NUCLEOTIDE SEQUENCE [LARGE SCALE GENOMIC DNA]</scope>
    <source>
        <strain evidence="6 7">KB10</strain>
    </source>
</reference>
<keyword evidence="7" id="KW-1185">Reference proteome</keyword>
<evidence type="ECO:0000256" key="2">
    <source>
        <dbReference type="ARBA" id="ARBA00022777"/>
    </source>
</evidence>
<evidence type="ECO:0000259" key="5">
    <source>
        <dbReference type="PROSITE" id="PS50921"/>
    </source>
</evidence>
<dbReference type="Pfam" id="PF03861">
    <property type="entry name" value="ANTAR"/>
    <property type="match status" value="1"/>
</dbReference>
<dbReference type="InterPro" id="IPR012074">
    <property type="entry name" value="GAF_ANTAR"/>
</dbReference>
<dbReference type="Pfam" id="PF13185">
    <property type="entry name" value="GAF_2"/>
    <property type="match status" value="1"/>
</dbReference>
<dbReference type="InterPro" id="IPR029016">
    <property type="entry name" value="GAF-like_dom_sf"/>
</dbReference>
<organism evidence="6 7">
    <name type="scientific">Rhodococcoides kyotonense</name>
    <dbReference type="NCBI Taxonomy" id="398843"/>
    <lineage>
        <taxon>Bacteria</taxon>
        <taxon>Bacillati</taxon>
        <taxon>Actinomycetota</taxon>
        <taxon>Actinomycetes</taxon>
        <taxon>Mycobacteriales</taxon>
        <taxon>Nocardiaceae</taxon>
        <taxon>Rhodococcoides</taxon>
    </lineage>
</organism>
<evidence type="ECO:0000313" key="7">
    <source>
        <dbReference type="Proteomes" id="UP000077519"/>
    </source>
</evidence>
<comment type="caution">
    <text evidence="6">The sequence shown here is derived from an EMBL/GenBank/DDBJ whole genome shotgun (WGS) entry which is preliminary data.</text>
</comment>